<dbReference type="OrthoDB" id="8746011at2"/>
<comment type="caution">
    <text evidence="1">The sequence shown here is derived from an EMBL/GenBank/DDBJ whole genome shotgun (WGS) entry which is preliminary data.</text>
</comment>
<dbReference type="AlphaFoldDB" id="A0A4Z0NNI6"/>
<accession>A0A4Z0NNI6</accession>
<proteinExistence type="predicted"/>
<protein>
    <submittedName>
        <fullName evidence="1">Uncharacterized protein</fullName>
    </submittedName>
</protein>
<reference evidence="1 2" key="1">
    <citation type="submission" date="2019-04" db="EMBL/GenBank/DDBJ databases">
        <authorList>
            <person name="Feng G."/>
            <person name="Zhu H."/>
        </authorList>
    </citation>
    <scope>NUCLEOTIDE SEQUENCE [LARGE SCALE GENOMIC DNA]</scope>
    <source>
        <strain evidence="1 2">6HR-1</strain>
    </source>
</reference>
<dbReference type="RefSeq" id="WP_135416751.1">
    <property type="nucleotide sequence ID" value="NZ_SRLB01000013.1"/>
</dbReference>
<evidence type="ECO:0000313" key="2">
    <source>
        <dbReference type="Proteomes" id="UP000297535"/>
    </source>
</evidence>
<sequence>MMTLLATVLDAHGGLARWNQFSTMTAHLAQGGALWALKGKAGLLDAVDVTVGLRDEWASHAPFGSDGRRSRFTPDRVSIEDAAGSTIEELVDPRASFQAHTLETPWSDPQLAYFAGCAMWTYLNMPFLLAYPGVETQEIEPWRDGDTVWRRLRATFAPGIATHSRIQTLYVDADNLIARHDYDVEIAGSTPGAHFLSDYVDVSGIKVPTRRRIFPRRPDGRPMPEPLVVSIDLSAITLSRGA</sequence>
<name>A0A4Z0NNI6_9HYPH</name>
<gene>
    <name evidence="1" type="ORF">EU555_18765</name>
</gene>
<dbReference type="EMBL" id="SRLB01000013">
    <property type="protein sequence ID" value="TGD97681.1"/>
    <property type="molecule type" value="Genomic_DNA"/>
</dbReference>
<keyword evidence="2" id="KW-1185">Reference proteome</keyword>
<organism evidence="1 2">
    <name type="scientific">Methylobacterium nonmethylotrophicum</name>
    <dbReference type="NCBI Taxonomy" id="1141884"/>
    <lineage>
        <taxon>Bacteria</taxon>
        <taxon>Pseudomonadati</taxon>
        <taxon>Pseudomonadota</taxon>
        <taxon>Alphaproteobacteria</taxon>
        <taxon>Hyphomicrobiales</taxon>
        <taxon>Methylobacteriaceae</taxon>
        <taxon>Methylobacterium</taxon>
    </lineage>
</organism>
<dbReference type="Proteomes" id="UP000297535">
    <property type="component" value="Unassembled WGS sequence"/>
</dbReference>
<evidence type="ECO:0000313" key="1">
    <source>
        <dbReference type="EMBL" id="TGD97681.1"/>
    </source>
</evidence>